<accession>A7RMJ4</accession>
<dbReference type="InParanoid" id="A7RMJ4"/>
<evidence type="ECO:0000313" key="1">
    <source>
        <dbReference type="EMBL" id="EDO47355.1"/>
    </source>
</evidence>
<protein>
    <submittedName>
        <fullName evidence="1">Uncharacterized protein</fullName>
    </submittedName>
</protein>
<dbReference type="HOGENOM" id="CLU_1688814_0_0_1"/>
<gene>
    <name evidence="1" type="ORF">NEMVEDRAFT_v1g239381</name>
</gene>
<proteinExistence type="predicted"/>
<dbReference type="AlphaFoldDB" id="A7RMJ4"/>
<dbReference type="EMBL" id="DS469520">
    <property type="protein sequence ID" value="EDO47355.1"/>
    <property type="molecule type" value="Genomic_DNA"/>
</dbReference>
<organism evidence="1 2">
    <name type="scientific">Nematostella vectensis</name>
    <name type="common">Starlet sea anemone</name>
    <dbReference type="NCBI Taxonomy" id="45351"/>
    <lineage>
        <taxon>Eukaryota</taxon>
        <taxon>Metazoa</taxon>
        <taxon>Cnidaria</taxon>
        <taxon>Anthozoa</taxon>
        <taxon>Hexacorallia</taxon>
        <taxon>Actiniaria</taxon>
        <taxon>Edwardsiidae</taxon>
        <taxon>Nematostella</taxon>
    </lineage>
</organism>
<dbReference type="Proteomes" id="UP000001593">
    <property type="component" value="Unassembled WGS sequence"/>
</dbReference>
<keyword evidence="2" id="KW-1185">Reference proteome</keyword>
<sequence length="156" mass="17130">MAIRSNVDISWWMITKQEKLKKKEFGANKCRLPVIMETTRLSPLLLCTLLCLVIFTESSPVHRKPRKHAPNVNAVYANKKLPVAIHINEHAHHQKRQFGGSGSGSGEAGSGSFYVNRLLNGAGHHSNKKLPVAFHVGKHAHHKKRSIGGSGSGLGF</sequence>
<name>A7RMJ4_NEMVE</name>
<reference evidence="1 2" key="1">
    <citation type="journal article" date="2007" name="Science">
        <title>Sea anemone genome reveals ancestral eumetazoan gene repertoire and genomic organization.</title>
        <authorList>
            <person name="Putnam N.H."/>
            <person name="Srivastava M."/>
            <person name="Hellsten U."/>
            <person name="Dirks B."/>
            <person name="Chapman J."/>
            <person name="Salamov A."/>
            <person name="Terry A."/>
            <person name="Shapiro H."/>
            <person name="Lindquist E."/>
            <person name="Kapitonov V.V."/>
            <person name="Jurka J."/>
            <person name="Genikhovich G."/>
            <person name="Grigoriev I.V."/>
            <person name="Lucas S.M."/>
            <person name="Steele R.E."/>
            <person name="Finnerty J.R."/>
            <person name="Technau U."/>
            <person name="Martindale M.Q."/>
            <person name="Rokhsar D.S."/>
        </authorList>
    </citation>
    <scope>NUCLEOTIDE SEQUENCE [LARGE SCALE GENOMIC DNA]</scope>
    <source>
        <strain evidence="2">CH2 X CH6</strain>
    </source>
</reference>
<evidence type="ECO:0000313" key="2">
    <source>
        <dbReference type="Proteomes" id="UP000001593"/>
    </source>
</evidence>